<dbReference type="InterPro" id="IPR045886">
    <property type="entry name" value="ThiF/MoeB/HesA"/>
</dbReference>
<evidence type="ECO:0000313" key="3">
    <source>
        <dbReference type="Proteomes" id="UP000824150"/>
    </source>
</evidence>
<dbReference type="PANTHER" id="PTHR43267:SF1">
    <property type="entry name" value="TRNA THREONYLCARBAMOYLADENOSINE DEHYDRATASE"/>
    <property type="match status" value="1"/>
</dbReference>
<dbReference type="EMBL" id="JAHLFG010000087">
    <property type="protein sequence ID" value="MBU3827391.1"/>
    <property type="molecule type" value="Genomic_DNA"/>
</dbReference>
<protein>
    <submittedName>
        <fullName evidence="2">tRNA threonylcarbamoyladenosine dehydratase</fullName>
    </submittedName>
</protein>
<dbReference type="Gene3D" id="3.40.50.720">
    <property type="entry name" value="NAD(P)-binding Rossmann-like Domain"/>
    <property type="match status" value="1"/>
</dbReference>
<evidence type="ECO:0000313" key="2">
    <source>
        <dbReference type="EMBL" id="MBU3827391.1"/>
    </source>
</evidence>
<dbReference type="InterPro" id="IPR035985">
    <property type="entry name" value="Ubiquitin-activating_enz"/>
</dbReference>
<evidence type="ECO:0000259" key="1">
    <source>
        <dbReference type="Pfam" id="PF00899"/>
    </source>
</evidence>
<dbReference type="InterPro" id="IPR000594">
    <property type="entry name" value="ThiF_NAD_FAD-bd"/>
</dbReference>
<dbReference type="GO" id="GO:0061503">
    <property type="term" value="F:tRNA threonylcarbamoyladenosine dehydratase"/>
    <property type="evidence" value="ECO:0007669"/>
    <property type="project" value="TreeGrafter"/>
</dbReference>
<reference evidence="2" key="1">
    <citation type="journal article" date="2021" name="PeerJ">
        <title>Extensive microbial diversity within the chicken gut microbiome revealed by metagenomics and culture.</title>
        <authorList>
            <person name="Gilroy R."/>
            <person name="Ravi A."/>
            <person name="Getino M."/>
            <person name="Pursley I."/>
            <person name="Horton D.L."/>
            <person name="Alikhan N.F."/>
            <person name="Baker D."/>
            <person name="Gharbi K."/>
            <person name="Hall N."/>
            <person name="Watson M."/>
            <person name="Adriaenssens E.M."/>
            <person name="Foster-Nyarko E."/>
            <person name="Jarju S."/>
            <person name="Secka A."/>
            <person name="Antonio M."/>
            <person name="Oren A."/>
            <person name="Chaudhuri R.R."/>
            <person name="La Ragione R."/>
            <person name="Hildebrand F."/>
            <person name="Pallen M.J."/>
        </authorList>
    </citation>
    <scope>NUCLEOTIDE SEQUENCE</scope>
    <source>
        <strain evidence="2">687</strain>
    </source>
</reference>
<organism evidence="2 3">
    <name type="scientific">Candidatus Anaerobiospirillum merdipullorum</name>
    <dbReference type="NCBI Taxonomy" id="2838450"/>
    <lineage>
        <taxon>Bacteria</taxon>
        <taxon>Pseudomonadati</taxon>
        <taxon>Pseudomonadota</taxon>
        <taxon>Gammaproteobacteria</taxon>
        <taxon>Aeromonadales</taxon>
        <taxon>Succinivibrionaceae</taxon>
        <taxon>Anaerobiospirillum</taxon>
    </lineage>
</organism>
<dbReference type="CDD" id="cd00755">
    <property type="entry name" value="YgdL_like"/>
    <property type="match status" value="1"/>
</dbReference>
<dbReference type="GO" id="GO:0061504">
    <property type="term" value="P:cyclic threonylcarbamoyladenosine biosynthetic process"/>
    <property type="evidence" value="ECO:0007669"/>
    <property type="project" value="TreeGrafter"/>
</dbReference>
<sequence>MSTPYPENPDTALRFTGIRALYGEDGFTALQQACVLIAGVGGVGSWIAEALCRSGVGKLILIDADTIEIKNTNRQLHTTQDTLGMLKVQALAERLRRINPQIEIDARAVTLTKDNIATELAACPPYAADAIDDINAKCALINFLYQRKICFATSGGAGARVDPTKLYLDDMSKAHGDGLIKHVRDILRREYHFPQGGAKMGIVCTYSTETPRYTAKTAVNLPRFGASMPVTASAGLLIASYLLNQITAAKAGKQ</sequence>
<dbReference type="Proteomes" id="UP000824150">
    <property type="component" value="Unassembled WGS sequence"/>
</dbReference>
<gene>
    <name evidence="2" type="ORF">IAA31_07905</name>
</gene>
<name>A0A9E2NSM5_9GAMM</name>
<reference evidence="2" key="2">
    <citation type="submission" date="2021-04" db="EMBL/GenBank/DDBJ databases">
        <authorList>
            <person name="Gilroy R."/>
        </authorList>
    </citation>
    <scope>NUCLEOTIDE SEQUENCE</scope>
    <source>
        <strain evidence="2">687</strain>
    </source>
</reference>
<dbReference type="SUPFAM" id="SSF69572">
    <property type="entry name" value="Activating enzymes of the ubiquitin-like proteins"/>
    <property type="match status" value="1"/>
</dbReference>
<feature type="domain" description="THIF-type NAD/FAD binding fold" evidence="1">
    <location>
        <begin position="20"/>
        <end position="201"/>
    </location>
</feature>
<dbReference type="Pfam" id="PF00899">
    <property type="entry name" value="ThiF"/>
    <property type="match status" value="1"/>
</dbReference>
<dbReference type="AlphaFoldDB" id="A0A9E2NSM5"/>
<dbReference type="GO" id="GO:0008641">
    <property type="term" value="F:ubiquitin-like modifier activating enzyme activity"/>
    <property type="evidence" value="ECO:0007669"/>
    <property type="project" value="InterPro"/>
</dbReference>
<proteinExistence type="predicted"/>
<accession>A0A9E2NSM5</accession>
<dbReference type="PANTHER" id="PTHR43267">
    <property type="entry name" value="TRNA THREONYLCARBAMOYLADENOSINE DEHYDRATASE"/>
    <property type="match status" value="1"/>
</dbReference>
<comment type="caution">
    <text evidence="2">The sequence shown here is derived from an EMBL/GenBank/DDBJ whole genome shotgun (WGS) entry which is preliminary data.</text>
</comment>